<comment type="caution">
    <text evidence="1">The sequence shown here is derived from an EMBL/GenBank/DDBJ whole genome shotgun (WGS) entry which is preliminary data.</text>
</comment>
<name>A0A811UGP1_CERCA</name>
<proteinExistence type="predicted"/>
<protein>
    <submittedName>
        <fullName evidence="1">(Mediterranean fruit fly) hypothetical protein</fullName>
    </submittedName>
</protein>
<dbReference type="Proteomes" id="UP000606786">
    <property type="component" value="Unassembled WGS sequence"/>
</dbReference>
<gene>
    <name evidence="1" type="ORF">CCAP1982_LOCUS6982</name>
</gene>
<dbReference type="EMBL" id="CAJHJT010000012">
    <property type="protein sequence ID" value="CAD6998382.1"/>
    <property type="molecule type" value="Genomic_DNA"/>
</dbReference>
<sequence length="80" mass="8811">MGEGCSWVRMELESKGAAHVTYTYECIPSHICIGDGANAFCLMSKSFPIAVLVRLSPGERARLLARRQRSDDKASDESSF</sequence>
<evidence type="ECO:0000313" key="2">
    <source>
        <dbReference type="Proteomes" id="UP000606786"/>
    </source>
</evidence>
<organism evidence="1 2">
    <name type="scientific">Ceratitis capitata</name>
    <name type="common">Mediterranean fruit fly</name>
    <name type="synonym">Tephritis capitata</name>
    <dbReference type="NCBI Taxonomy" id="7213"/>
    <lineage>
        <taxon>Eukaryota</taxon>
        <taxon>Metazoa</taxon>
        <taxon>Ecdysozoa</taxon>
        <taxon>Arthropoda</taxon>
        <taxon>Hexapoda</taxon>
        <taxon>Insecta</taxon>
        <taxon>Pterygota</taxon>
        <taxon>Neoptera</taxon>
        <taxon>Endopterygota</taxon>
        <taxon>Diptera</taxon>
        <taxon>Brachycera</taxon>
        <taxon>Muscomorpha</taxon>
        <taxon>Tephritoidea</taxon>
        <taxon>Tephritidae</taxon>
        <taxon>Ceratitis</taxon>
        <taxon>Ceratitis</taxon>
    </lineage>
</organism>
<evidence type="ECO:0000313" key="1">
    <source>
        <dbReference type="EMBL" id="CAD6998382.1"/>
    </source>
</evidence>
<reference evidence="1" key="1">
    <citation type="submission" date="2020-11" db="EMBL/GenBank/DDBJ databases">
        <authorList>
            <person name="Whitehead M."/>
        </authorList>
    </citation>
    <scope>NUCLEOTIDE SEQUENCE</scope>
    <source>
        <strain evidence="1">EGII</strain>
    </source>
</reference>
<accession>A0A811UGP1</accession>
<keyword evidence="2" id="KW-1185">Reference proteome</keyword>
<dbReference type="AlphaFoldDB" id="A0A811UGP1"/>